<dbReference type="VEuPathDB" id="CryptoDB:CMU_017010"/>
<dbReference type="Gene3D" id="3.20.20.80">
    <property type="entry name" value="Glycosidases"/>
    <property type="match status" value="1"/>
</dbReference>
<dbReference type="RefSeq" id="XP_002140298.1">
    <property type="nucleotide sequence ID" value="XM_002140262.1"/>
</dbReference>
<dbReference type="STRING" id="441375.B6ACU5"/>
<keyword evidence="2" id="KW-0808">Transferase</keyword>
<dbReference type="PIRSF" id="PIRSF000463">
    <property type="entry name" value="GlgB"/>
    <property type="match status" value="1"/>
</dbReference>
<sequence length="621" mass="72718">MWNIIEKDQLPESIVTGPRNLGSTYYYEDQICVFRLWGEHIKKCWVSNDIGKLYEMEPDLEKNIYVVFITGVKEGESYHYIIESTNGEQVHRRDPYARFADYNSDKCFIINSTKYREDIAKNRNYNFDKSSLIIYELHVESFIARYSEDMKDKEITNKSYFHQIADYGLPYISQLGFNCIELMPIMEYCGEWGYNPRLLMCIHSMLGSIDDFCYLVEKCHKNNVTIIIDIVLHHGASKMNSLWNYDGYSHKGGIYFENGGDTGWGAKFSFNKKEVRDMLYEACNVLLGEYGVDGLRFDSVHNLPYNILKELISKLRQKYPYAYLIAEVVPENPQYVHNCGFDSCWIHSSYYDILDLKRGFKTQQEWNKGLCKSIIQGHSSFNKSSQSILTMLGNHDQIGNRVNGHIPHGDDRIGRYLIDQFGGRLNWDARAYCRMLYSIQCISFGIPMIFMGTENNQCEWWAPKEKNHCFNWSVIKLQDQISKEMRDMIQSINKIKIDMKDIFCSETHNFLDFKVNPSFLVTSFVRYGNKRACLCIINMDSKEWLNKEYVIKISKQNTANFYGDKLMQIYNSQDSRFGGWDTSYTQPINTIIYCNNSHSESTIEFLLNIPKYSVTIYELIK</sequence>
<dbReference type="InterPro" id="IPR004193">
    <property type="entry name" value="Glyco_hydro_13_N"/>
</dbReference>
<dbReference type="GO" id="GO:0003844">
    <property type="term" value="F:1,4-alpha-glucan branching enzyme activity"/>
    <property type="evidence" value="ECO:0007669"/>
    <property type="project" value="UniProtKB-EC"/>
</dbReference>
<dbReference type="InterPro" id="IPR006047">
    <property type="entry name" value="GH13_cat_dom"/>
</dbReference>
<protein>
    <submittedName>
        <fullName evidence="2">Alpha amylase, catalytic domain-containing protein</fullName>
        <ecNumber evidence="2">2.4.1.18</ecNumber>
    </submittedName>
</protein>
<organism evidence="2 3">
    <name type="scientific">Cryptosporidium muris (strain RN66)</name>
    <dbReference type="NCBI Taxonomy" id="441375"/>
    <lineage>
        <taxon>Eukaryota</taxon>
        <taxon>Sar</taxon>
        <taxon>Alveolata</taxon>
        <taxon>Apicomplexa</taxon>
        <taxon>Conoidasida</taxon>
        <taxon>Coccidia</taxon>
        <taxon>Eucoccidiorida</taxon>
        <taxon>Eimeriorina</taxon>
        <taxon>Cryptosporidiidae</taxon>
        <taxon>Cryptosporidium</taxon>
    </lineage>
</organism>
<accession>B6ACU5</accession>
<dbReference type="OrthoDB" id="1740265at2759"/>
<keyword evidence="3" id="KW-1185">Reference proteome</keyword>
<dbReference type="InterPro" id="IPR013783">
    <property type="entry name" value="Ig-like_fold"/>
</dbReference>
<keyword evidence="2" id="KW-0328">Glycosyltransferase</keyword>
<dbReference type="CDD" id="cd11325">
    <property type="entry name" value="AmyAc_GTHase"/>
    <property type="match status" value="1"/>
</dbReference>
<dbReference type="InterPro" id="IPR037439">
    <property type="entry name" value="Branching_enzy"/>
</dbReference>
<reference evidence="2" key="1">
    <citation type="submission" date="2008-06" db="EMBL/GenBank/DDBJ databases">
        <authorList>
            <person name="Lorenzi H."/>
            <person name="Inman J."/>
            <person name="Miller J."/>
            <person name="Schobel S."/>
            <person name="Amedeo P."/>
            <person name="Caler E.V."/>
            <person name="da Silva J."/>
        </authorList>
    </citation>
    <scope>NUCLEOTIDE SEQUENCE [LARGE SCALE GENOMIC DNA]</scope>
    <source>
        <strain evidence="2">RN66</strain>
    </source>
</reference>
<dbReference type="GO" id="GO:0004553">
    <property type="term" value="F:hydrolase activity, hydrolyzing O-glycosyl compounds"/>
    <property type="evidence" value="ECO:0007669"/>
    <property type="project" value="InterPro"/>
</dbReference>
<evidence type="ECO:0000259" key="1">
    <source>
        <dbReference type="SMART" id="SM00642"/>
    </source>
</evidence>
<proteinExistence type="predicted"/>
<dbReference type="eggNOG" id="KOG0470">
    <property type="taxonomic scope" value="Eukaryota"/>
</dbReference>
<dbReference type="OMA" id="DSCWIHS"/>
<dbReference type="Gene3D" id="2.60.40.10">
    <property type="entry name" value="Immunoglobulins"/>
    <property type="match status" value="1"/>
</dbReference>
<dbReference type="PANTHER" id="PTHR43651:SF11">
    <property type="entry name" value="MALTO-OLIGOSYLTREHALOSE TREHALOHYDROLASE"/>
    <property type="match status" value="1"/>
</dbReference>
<evidence type="ECO:0000313" key="3">
    <source>
        <dbReference type="Proteomes" id="UP000001460"/>
    </source>
</evidence>
<evidence type="ECO:0000313" key="2">
    <source>
        <dbReference type="EMBL" id="EEA05949.1"/>
    </source>
</evidence>
<dbReference type="GeneID" id="6995362"/>
<dbReference type="InterPro" id="IPR014756">
    <property type="entry name" value="Ig_E-set"/>
</dbReference>
<dbReference type="GO" id="GO:0005978">
    <property type="term" value="P:glycogen biosynthetic process"/>
    <property type="evidence" value="ECO:0007669"/>
    <property type="project" value="InterPro"/>
</dbReference>
<dbReference type="SMART" id="SM00642">
    <property type="entry name" value="Aamy"/>
    <property type="match status" value="1"/>
</dbReference>
<dbReference type="PANTHER" id="PTHR43651">
    <property type="entry name" value="1,4-ALPHA-GLUCAN-BRANCHING ENZYME"/>
    <property type="match status" value="1"/>
</dbReference>
<dbReference type="EMBL" id="DS989728">
    <property type="protein sequence ID" value="EEA05949.1"/>
    <property type="molecule type" value="Genomic_DNA"/>
</dbReference>
<name>B6ACU5_CRYMR</name>
<dbReference type="SUPFAM" id="SSF51445">
    <property type="entry name" value="(Trans)glycosidases"/>
    <property type="match status" value="1"/>
</dbReference>
<dbReference type="AlphaFoldDB" id="B6ACU5"/>
<feature type="domain" description="Glycosyl hydrolase family 13 catalytic" evidence="1">
    <location>
        <begin position="136"/>
        <end position="496"/>
    </location>
</feature>
<dbReference type="EC" id="2.4.1.18" evidence="2"/>
<dbReference type="Pfam" id="PF00128">
    <property type="entry name" value="Alpha-amylase"/>
    <property type="match status" value="1"/>
</dbReference>
<dbReference type="Proteomes" id="UP000001460">
    <property type="component" value="Unassembled WGS sequence"/>
</dbReference>
<dbReference type="SUPFAM" id="SSF81296">
    <property type="entry name" value="E set domains"/>
    <property type="match status" value="1"/>
</dbReference>
<gene>
    <name evidence="2" type="ORF">CMU_017010</name>
</gene>
<dbReference type="Pfam" id="PF02922">
    <property type="entry name" value="CBM_48"/>
    <property type="match status" value="1"/>
</dbReference>
<dbReference type="InterPro" id="IPR017853">
    <property type="entry name" value="GH"/>
</dbReference>